<evidence type="ECO:0000313" key="1">
    <source>
        <dbReference type="EMBL" id="EJN57480.1"/>
    </source>
</evidence>
<evidence type="ECO:0000313" key="2">
    <source>
        <dbReference type="Proteomes" id="UP000007813"/>
    </source>
</evidence>
<gene>
    <name evidence="1" type="ORF">HSB1_41680</name>
</gene>
<protein>
    <submittedName>
        <fullName evidence="1">Uncharacterized protein</fullName>
    </submittedName>
</protein>
<sequence>MCYIGGSQTGDLLVLTLGSRVEGRNRRHFTRYGPLQLQFQTHLVVFSFEFDFQREFVWRLDSHGIRAIA</sequence>
<accession>J2ZA02</accession>
<proteinExistence type="predicted"/>
<name>J2ZA02_9EURY</name>
<dbReference type="Proteomes" id="UP000007813">
    <property type="component" value="Unassembled WGS sequence"/>
</dbReference>
<dbReference type="AlphaFoldDB" id="J2ZA02"/>
<organism evidence="1 2">
    <name type="scientific">Halogranum salarium B-1</name>
    <dbReference type="NCBI Taxonomy" id="1210908"/>
    <lineage>
        <taxon>Archaea</taxon>
        <taxon>Methanobacteriati</taxon>
        <taxon>Methanobacteriota</taxon>
        <taxon>Stenosarchaea group</taxon>
        <taxon>Halobacteria</taxon>
        <taxon>Halobacteriales</taxon>
        <taxon>Haloferacaceae</taxon>
    </lineage>
</organism>
<reference evidence="1 2" key="1">
    <citation type="journal article" date="2012" name="J. Bacteriol.">
        <title>Draft Genome Sequence of the Extremely Halophilic Archaeon Halogranum salarium B-1T.</title>
        <authorList>
            <person name="Kim K.K."/>
            <person name="Lee K.C."/>
            <person name="Lee J.S."/>
        </authorList>
    </citation>
    <scope>NUCLEOTIDE SEQUENCE [LARGE SCALE GENOMIC DNA]</scope>
    <source>
        <strain evidence="1 2">B-1</strain>
    </source>
</reference>
<comment type="caution">
    <text evidence="1">The sequence shown here is derived from an EMBL/GenBank/DDBJ whole genome shotgun (WGS) entry which is preliminary data.</text>
</comment>
<dbReference type="EMBL" id="ALJD01000013">
    <property type="protein sequence ID" value="EJN57480.1"/>
    <property type="molecule type" value="Genomic_DNA"/>
</dbReference>